<sequence>MTILQWVPASSKKEIERPANDSGISYVIKGPVIYFIHPHYNHMLTCIFMGIFLYNVLALPSSFVFRYLSLINNQLVERLLQKRFLMPFFGFLIFLSICVFITMFLGDMPKEGAAAQVDIVPSFSAYYHYIGDNNQTRIGNLIHLNFMVYYSLLIVGVSICIGYIILIFSGVQIFR</sequence>
<keyword evidence="1" id="KW-0472">Membrane</keyword>
<dbReference type="WBParaSite" id="ACRNAN_scaffold2471.g29808.t1">
    <property type="protein sequence ID" value="ACRNAN_scaffold2471.g29808.t1"/>
    <property type="gene ID" value="ACRNAN_scaffold2471.g29808"/>
</dbReference>
<dbReference type="AlphaFoldDB" id="A0A914DGQ7"/>
<keyword evidence="2" id="KW-1185">Reference proteome</keyword>
<organism evidence="2 3">
    <name type="scientific">Acrobeloides nanus</name>
    <dbReference type="NCBI Taxonomy" id="290746"/>
    <lineage>
        <taxon>Eukaryota</taxon>
        <taxon>Metazoa</taxon>
        <taxon>Ecdysozoa</taxon>
        <taxon>Nematoda</taxon>
        <taxon>Chromadorea</taxon>
        <taxon>Rhabditida</taxon>
        <taxon>Tylenchina</taxon>
        <taxon>Cephalobomorpha</taxon>
        <taxon>Cephaloboidea</taxon>
        <taxon>Cephalobidae</taxon>
        <taxon>Acrobeloides</taxon>
    </lineage>
</organism>
<keyword evidence="1" id="KW-1133">Transmembrane helix</keyword>
<proteinExistence type="predicted"/>
<dbReference type="Proteomes" id="UP000887540">
    <property type="component" value="Unplaced"/>
</dbReference>
<feature type="transmembrane region" description="Helical" evidence="1">
    <location>
        <begin position="42"/>
        <end position="65"/>
    </location>
</feature>
<evidence type="ECO:0000313" key="2">
    <source>
        <dbReference type="Proteomes" id="UP000887540"/>
    </source>
</evidence>
<feature type="transmembrane region" description="Helical" evidence="1">
    <location>
        <begin position="147"/>
        <end position="171"/>
    </location>
</feature>
<evidence type="ECO:0000256" key="1">
    <source>
        <dbReference type="SAM" id="Phobius"/>
    </source>
</evidence>
<reference evidence="3" key="1">
    <citation type="submission" date="2022-11" db="UniProtKB">
        <authorList>
            <consortium name="WormBaseParasite"/>
        </authorList>
    </citation>
    <scope>IDENTIFICATION</scope>
</reference>
<accession>A0A914DGQ7</accession>
<evidence type="ECO:0000313" key="3">
    <source>
        <dbReference type="WBParaSite" id="ACRNAN_scaffold2471.g29808.t1"/>
    </source>
</evidence>
<protein>
    <submittedName>
        <fullName evidence="3">Uncharacterized protein</fullName>
    </submittedName>
</protein>
<feature type="transmembrane region" description="Helical" evidence="1">
    <location>
        <begin position="85"/>
        <end position="105"/>
    </location>
</feature>
<name>A0A914DGQ7_9BILA</name>
<keyword evidence="1" id="KW-0812">Transmembrane</keyword>